<organism evidence="2 3">
    <name type="scientific">Vagococcus penaei</name>
    <dbReference type="NCBI Taxonomy" id="633807"/>
    <lineage>
        <taxon>Bacteria</taxon>
        <taxon>Bacillati</taxon>
        <taxon>Bacillota</taxon>
        <taxon>Bacilli</taxon>
        <taxon>Lactobacillales</taxon>
        <taxon>Enterococcaceae</taxon>
        <taxon>Vagococcus</taxon>
    </lineage>
</organism>
<dbReference type="InterPro" id="IPR036867">
    <property type="entry name" value="R3H_dom_sf"/>
</dbReference>
<dbReference type="InterPro" id="IPR034079">
    <property type="entry name" value="R3H_KhpB"/>
</dbReference>
<dbReference type="AlphaFoldDB" id="A0A1Q2D6D4"/>
<dbReference type="GO" id="GO:0009252">
    <property type="term" value="P:peptidoglycan biosynthetic process"/>
    <property type="evidence" value="ECO:0007669"/>
    <property type="project" value="UniProtKB-UniRule"/>
</dbReference>
<dbReference type="OrthoDB" id="9794483at2"/>
<dbReference type="SUPFAM" id="SSF82708">
    <property type="entry name" value="R3H domain"/>
    <property type="match status" value="1"/>
</dbReference>
<dbReference type="GO" id="GO:0005737">
    <property type="term" value="C:cytoplasm"/>
    <property type="evidence" value="ECO:0007669"/>
    <property type="project" value="UniProtKB-SubCell"/>
</dbReference>
<keyword evidence="1" id="KW-0143">Chaperone</keyword>
<dbReference type="KEGG" id="vpi:BW732_06410"/>
<dbReference type="GO" id="GO:0008360">
    <property type="term" value="P:regulation of cell shape"/>
    <property type="evidence" value="ECO:0007669"/>
    <property type="project" value="UniProtKB-KW"/>
</dbReference>
<dbReference type="InterPro" id="IPR038247">
    <property type="entry name" value="Jag_N_dom_sf"/>
</dbReference>
<comment type="domain">
    <text evidence="1">Has an N-terminal Jag-N domain and 2 RNA-binding domains (KH and R3H).</text>
</comment>
<dbReference type="GO" id="GO:0071555">
    <property type="term" value="P:cell wall organization"/>
    <property type="evidence" value="ECO:0007669"/>
    <property type="project" value="UniProtKB-KW"/>
</dbReference>
<evidence type="ECO:0000313" key="3">
    <source>
        <dbReference type="Proteomes" id="UP000188246"/>
    </source>
</evidence>
<gene>
    <name evidence="1" type="primary">khpB</name>
    <name evidence="1" type="synonym">eloR</name>
    <name evidence="2" type="ORF">BW732_06410</name>
</gene>
<dbReference type="Gene3D" id="3.30.1370.50">
    <property type="entry name" value="R3H-like domain"/>
    <property type="match status" value="1"/>
</dbReference>
<comment type="caution">
    <text evidence="1">Lacks conserved residue(s) required for the propagation of feature annotation.</text>
</comment>
<dbReference type="Gene3D" id="3.30.300.20">
    <property type="match status" value="1"/>
</dbReference>
<dbReference type="Pfam" id="PF13083">
    <property type="entry name" value="KH_KhpA-B"/>
    <property type="match status" value="1"/>
</dbReference>
<dbReference type="InterPro" id="IPR039247">
    <property type="entry name" value="KhpB"/>
</dbReference>
<dbReference type="InterPro" id="IPR001374">
    <property type="entry name" value="R3H_dom"/>
</dbReference>
<sequence>MPKFTGDTVEQAIESGLRALKVKRSDVSVDILTEGKKGFLGIGKKLAEVSLQVNESVVEMPKEPLEKEGTAVVVDDTAMTLTSTNVTETTHEQITEDLVSDSQTHELVNLTDDDAITEIAIFLTDITSAMDAPAVVEIEQHNSHLIFHLETDKKGLLIGKHGKVLNAIQYLVQVHMHRIAKNRLTVTVNVGDYRERREAILERLAKRTAHEVRETGQPVFLEPMPAFERKMVHHLLSKDTDLRTHSEGKEPHRYLVVELDQ</sequence>
<dbReference type="Gene3D" id="3.30.30.80">
    <property type="entry name" value="probable RNA-binding protein from clostridium symbiosum atcc 14940"/>
    <property type="match status" value="1"/>
</dbReference>
<evidence type="ECO:0000313" key="2">
    <source>
        <dbReference type="EMBL" id="AQP53883.1"/>
    </source>
</evidence>
<dbReference type="STRING" id="633807.BW732_06410"/>
<dbReference type="CDD" id="cd02414">
    <property type="entry name" value="KH-II_Jag"/>
    <property type="match status" value="1"/>
</dbReference>
<proteinExistence type="inferred from homology"/>
<evidence type="ECO:0000256" key="1">
    <source>
        <dbReference type="HAMAP-Rule" id="MF_00867"/>
    </source>
</evidence>
<dbReference type="PANTHER" id="PTHR35800">
    <property type="entry name" value="PROTEIN JAG"/>
    <property type="match status" value="1"/>
</dbReference>
<dbReference type="Proteomes" id="UP000188246">
    <property type="component" value="Chromosome"/>
</dbReference>
<dbReference type="InterPro" id="IPR015946">
    <property type="entry name" value="KH_dom-like_a/b"/>
</dbReference>
<dbReference type="NCBIfam" id="NF041568">
    <property type="entry name" value="Jag_EloR"/>
    <property type="match status" value="1"/>
</dbReference>
<comment type="subunit">
    <text evidence="1">Forms a complex with KhpA.</text>
</comment>
<keyword evidence="1" id="KW-0963">Cytoplasm</keyword>
<dbReference type="Pfam" id="PF01424">
    <property type="entry name" value="R3H"/>
    <property type="match status" value="1"/>
</dbReference>
<dbReference type="PROSITE" id="PS51061">
    <property type="entry name" value="R3H"/>
    <property type="match status" value="1"/>
</dbReference>
<keyword evidence="3" id="KW-1185">Reference proteome</keyword>
<reference evidence="2 3" key="1">
    <citation type="journal article" date="2010" name="Int. J. Syst. Evol. Microbiol.">
        <title>Vagococcus penaei sp. nov., isolated from spoilage microbiota of cooked shrimp (Penaeus vannamei).</title>
        <authorList>
            <person name="Jaffres E."/>
            <person name="Prevost H."/>
            <person name="Rossero A."/>
            <person name="Joffraud J.J."/>
            <person name="Dousset X."/>
        </authorList>
    </citation>
    <scope>NUCLEOTIDE SEQUENCE [LARGE SCALE GENOMIC DNA]</scope>
    <source>
        <strain evidence="2 3">CD276</strain>
    </source>
</reference>
<dbReference type="SMART" id="SM00393">
    <property type="entry name" value="R3H"/>
    <property type="match status" value="1"/>
</dbReference>
<dbReference type="GO" id="GO:0003723">
    <property type="term" value="F:RNA binding"/>
    <property type="evidence" value="ECO:0007669"/>
    <property type="project" value="UniProtKB-UniRule"/>
</dbReference>
<keyword evidence="1" id="KW-0133">Cell shape</keyword>
<comment type="function">
    <text evidence="1">A probable RNA chaperone. Forms a complex with KhpA which binds to cellular RNA and controls its expression. Plays a role in peptidoglycan (PG) homeostasis and cell length regulation.</text>
</comment>
<name>A0A1Q2D6D4_9ENTE</name>
<dbReference type="Pfam" id="PF14804">
    <property type="entry name" value="Jag_N"/>
    <property type="match status" value="1"/>
</dbReference>
<keyword evidence="1" id="KW-0961">Cell wall biogenesis/degradation</keyword>
<dbReference type="PANTHER" id="PTHR35800:SF1">
    <property type="entry name" value="RNA-BINDING PROTEIN KHPB"/>
    <property type="match status" value="1"/>
</dbReference>
<comment type="subcellular location">
    <subcellularLocation>
        <location evidence="1">Cytoplasm</location>
    </subcellularLocation>
</comment>
<dbReference type="InterPro" id="IPR038008">
    <property type="entry name" value="Jag_KH"/>
</dbReference>
<comment type="similarity">
    <text evidence="1">Belongs to the KhpB RNA-binding protein family.</text>
</comment>
<dbReference type="EMBL" id="CP019609">
    <property type="protein sequence ID" value="AQP53883.1"/>
    <property type="molecule type" value="Genomic_DNA"/>
</dbReference>
<dbReference type="RefSeq" id="WP_077275960.1">
    <property type="nucleotide sequence ID" value="NZ_CP019609.1"/>
</dbReference>
<dbReference type="InterPro" id="IPR032782">
    <property type="entry name" value="KhpB_N"/>
</dbReference>
<keyword evidence="1" id="KW-0694">RNA-binding</keyword>
<dbReference type="HAMAP" id="MF_00867">
    <property type="entry name" value="KhpB"/>
    <property type="match status" value="1"/>
</dbReference>
<dbReference type="SMART" id="SM01245">
    <property type="entry name" value="Jag_N"/>
    <property type="match status" value="1"/>
</dbReference>
<protein>
    <recommendedName>
        <fullName evidence="1">RNA-binding protein KhpB</fullName>
    </recommendedName>
    <alternativeName>
        <fullName evidence="1">RNA-binding protein EloR</fullName>
    </alternativeName>
</protein>
<accession>A0A1Q2D6D4</accession>
<dbReference type="CDD" id="cd02644">
    <property type="entry name" value="R3H_jag"/>
    <property type="match status" value="1"/>
</dbReference>